<gene>
    <name evidence="1" type="ORF">LL965_12370</name>
</gene>
<proteinExistence type="predicted"/>
<dbReference type="EMBL" id="JAJGQJ010000026">
    <property type="protein sequence ID" value="MCC4620843.1"/>
    <property type="molecule type" value="Genomic_DNA"/>
</dbReference>
<name>A0ABS8HFH8_9XANT</name>
<keyword evidence="2" id="KW-1185">Reference proteome</keyword>
<reference evidence="1 2" key="1">
    <citation type="submission" date="2021-10" db="EMBL/GenBank/DDBJ databases">
        <title>Genome sequencing of Xanthomonas strains from NCPPB.</title>
        <authorList>
            <person name="Hussein R."/>
            <person name="Harrison J."/>
            <person name="Studholme D.J."/>
            <person name="Vicente J."/>
            <person name="Grant M."/>
        </authorList>
    </citation>
    <scope>NUCLEOTIDE SEQUENCE [LARGE SCALE GENOMIC DNA]</scope>
    <source>
        <strain evidence="1 2">NCPPB 101</strain>
    </source>
</reference>
<sequence>MTCRVAQAGVTVWMLVRHCHADPAFKAQMPGALTQQVAHGDIGALAGAVGTAQKKTKGPQNAGLLVQRCASIRTRRSRLPPGP</sequence>
<protein>
    <submittedName>
        <fullName evidence="1">Uncharacterized protein</fullName>
    </submittedName>
</protein>
<evidence type="ECO:0000313" key="2">
    <source>
        <dbReference type="Proteomes" id="UP001199206"/>
    </source>
</evidence>
<evidence type="ECO:0000313" key="1">
    <source>
        <dbReference type="EMBL" id="MCC4620843.1"/>
    </source>
</evidence>
<organism evidence="1 2">
    <name type="scientific">Xanthomonas cassavae CFBP 4642</name>
    <dbReference type="NCBI Taxonomy" id="1219375"/>
    <lineage>
        <taxon>Bacteria</taxon>
        <taxon>Pseudomonadati</taxon>
        <taxon>Pseudomonadota</taxon>
        <taxon>Gammaproteobacteria</taxon>
        <taxon>Lysobacterales</taxon>
        <taxon>Lysobacteraceae</taxon>
        <taxon>Xanthomonas</taxon>
    </lineage>
</organism>
<comment type="caution">
    <text evidence="1">The sequence shown here is derived from an EMBL/GenBank/DDBJ whole genome shotgun (WGS) entry which is preliminary data.</text>
</comment>
<accession>A0ABS8HFH8</accession>
<dbReference type="Proteomes" id="UP001199206">
    <property type="component" value="Unassembled WGS sequence"/>
</dbReference>
<dbReference type="RefSeq" id="WP_152527310.1">
    <property type="nucleotide sequence ID" value="NZ_CAWLZN010000001.1"/>
</dbReference>